<dbReference type="InterPro" id="IPR012340">
    <property type="entry name" value="NA-bd_OB-fold"/>
</dbReference>
<dbReference type="SUPFAM" id="SSF52540">
    <property type="entry name" value="P-loop containing nucleoside triphosphate hydrolases"/>
    <property type="match status" value="2"/>
</dbReference>
<dbReference type="Pfam" id="PF19833">
    <property type="entry name" value="RecG_dom3_C"/>
    <property type="match status" value="1"/>
</dbReference>
<evidence type="ECO:0000256" key="7">
    <source>
        <dbReference type="ARBA" id="ARBA00022840"/>
    </source>
</evidence>
<proteinExistence type="inferred from homology"/>
<evidence type="ECO:0000256" key="10">
    <source>
        <dbReference type="ARBA" id="ARBA00023204"/>
    </source>
</evidence>
<evidence type="ECO:0000256" key="6">
    <source>
        <dbReference type="ARBA" id="ARBA00022806"/>
    </source>
</evidence>
<dbReference type="InterPro" id="IPR014001">
    <property type="entry name" value="Helicase_ATP-bd"/>
</dbReference>
<keyword evidence="11" id="KW-0413">Isomerase</keyword>
<evidence type="ECO:0000256" key="4">
    <source>
        <dbReference type="ARBA" id="ARBA00022763"/>
    </source>
</evidence>
<dbReference type="SUPFAM" id="SSF50249">
    <property type="entry name" value="Nucleic acid-binding proteins"/>
    <property type="match status" value="1"/>
</dbReference>
<keyword evidence="8" id="KW-0238">DNA-binding</keyword>
<reference evidence="18 19" key="1">
    <citation type="submission" date="2020-01" db="EMBL/GenBank/DDBJ databases">
        <title>Genomic analysis of Aminipila sp. CBA3637.</title>
        <authorList>
            <person name="Kim Y.B."/>
            <person name="Roh S.W."/>
        </authorList>
    </citation>
    <scope>NUCLEOTIDE SEQUENCE [LARGE SCALE GENOMIC DNA]</scope>
    <source>
        <strain evidence="18 19">CBA3637</strain>
    </source>
</reference>
<evidence type="ECO:0000256" key="5">
    <source>
        <dbReference type="ARBA" id="ARBA00022801"/>
    </source>
</evidence>
<keyword evidence="5 15" id="KW-0378">Hydrolase</keyword>
<comment type="function">
    <text evidence="15">Plays a critical role in recombination and DNA repair. Helps process Holliday junction intermediates to mature products by catalyzing branch migration. Has replication fork regression activity, unwinds stalled or blocked replication forks to make a HJ that can be resolved. Has a DNA unwinding activity characteristic of a DNA helicase with 3'-5' polarity.</text>
</comment>
<dbReference type="PANTHER" id="PTHR47964:SF1">
    <property type="entry name" value="ATP-DEPENDENT DNA HELICASE HOMOLOG RECG, CHLOROPLASTIC"/>
    <property type="match status" value="1"/>
</dbReference>
<evidence type="ECO:0000256" key="3">
    <source>
        <dbReference type="ARBA" id="ARBA00022741"/>
    </source>
</evidence>
<dbReference type="NCBIfam" id="NF008165">
    <property type="entry name" value="PRK10917.1-3"/>
    <property type="match status" value="1"/>
</dbReference>
<dbReference type="GO" id="GO:0043138">
    <property type="term" value="F:3'-5' DNA helicase activity"/>
    <property type="evidence" value="ECO:0007669"/>
    <property type="project" value="UniProtKB-EC"/>
</dbReference>
<keyword evidence="19" id="KW-1185">Reference proteome</keyword>
<dbReference type="Pfam" id="PF00270">
    <property type="entry name" value="DEAD"/>
    <property type="match status" value="1"/>
</dbReference>
<dbReference type="RefSeq" id="WP_162363585.1">
    <property type="nucleotide sequence ID" value="NZ_CP047591.1"/>
</dbReference>
<dbReference type="SMART" id="SM00490">
    <property type="entry name" value="HELICc"/>
    <property type="match status" value="1"/>
</dbReference>
<dbReference type="GO" id="GO:0006281">
    <property type="term" value="P:DNA repair"/>
    <property type="evidence" value="ECO:0007669"/>
    <property type="project" value="UniProtKB-UniRule"/>
</dbReference>
<evidence type="ECO:0000313" key="18">
    <source>
        <dbReference type="EMBL" id="QHI73824.1"/>
    </source>
</evidence>
<dbReference type="CDD" id="cd04488">
    <property type="entry name" value="RecG_wedge_OBF"/>
    <property type="match status" value="1"/>
</dbReference>
<keyword evidence="7 15" id="KW-0067">ATP-binding</keyword>
<evidence type="ECO:0000256" key="2">
    <source>
        <dbReference type="ARBA" id="ARBA00017846"/>
    </source>
</evidence>
<feature type="domain" description="Helicase ATP-binding" evidence="16">
    <location>
        <begin position="268"/>
        <end position="429"/>
    </location>
</feature>
<evidence type="ECO:0000256" key="12">
    <source>
        <dbReference type="ARBA" id="ARBA00034617"/>
    </source>
</evidence>
<dbReference type="KEGG" id="amic:Ami3637_16825"/>
<keyword evidence="10 15" id="KW-0234">DNA repair</keyword>
<dbReference type="Proteomes" id="UP000463883">
    <property type="component" value="Chromosome"/>
</dbReference>
<dbReference type="Pfam" id="PF17191">
    <property type="entry name" value="RecG_wedge"/>
    <property type="match status" value="1"/>
</dbReference>
<evidence type="ECO:0000259" key="16">
    <source>
        <dbReference type="PROSITE" id="PS51192"/>
    </source>
</evidence>
<dbReference type="InterPro" id="IPR047112">
    <property type="entry name" value="RecG/Mfd"/>
</dbReference>
<evidence type="ECO:0000313" key="19">
    <source>
        <dbReference type="Proteomes" id="UP000463883"/>
    </source>
</evidence>
<dbReference type="GO" id="GO:0006310">
    <property type="term" value="P:DNA recombination"/>
    <property type="evidence" value="ECO:0007669"/>
    <property type="project" value="UniProtKB-UniRule"/>
</dbReference>
<dbReference type="GO" id="GO:0005524">
    <property type="term" value="F:ATP binding"/>
    <property type="evidence" value="ECO:0007669"/>
    <property type="project" value="UniProtKB-KW"/>
</dbReference>
<keyword evidence="4 15" id="KW-0227">DNA damage</keyword>
<organism evidence="18 19">
    <name type="scientific">Aminipila terrae</name>
    <dbReference type="NCBI Taxonomy" id="2697030"/>
    <lineage>
        <taxon>Bacteria</taxon>
        <taxon>Bacillati</taxon>
        <taxon>Bacillota</taxon>
        <taxon>Clostridia</taxon>
        <taxon>Peptostreptococcales</taxon>
        <taxon>Anaerovoracaceae</taxon>
        <taxon>Aminipila</taxon>
    </lineage>
</organism>
<dbReference type="InterPro" id="IPR004609">
    <property type="entry name" value="ATP-dep_DNA_helicase_RecG"/>
</dbReference>
<evidence type="ECO:0000256" key="9">
    <source>
        <dbReference type="ARBA" id="ARBA00023172"/>
    </source>
</evidence>
<dbReference type="GO" id="GO:0016787">
    <property type="term" value="F:hydrolase activity"/>
    <property type="evidence" value="ECO:0007669"/>
    <property type="project" value="UniProtKB-KW"/>
</dbReference>
<evidence type="ECO:0000259" key="17">
    <source>
        <dbReference type="PROSITE" id="PS51194"/>
    </source>
</evidence>
<keyword evidence="9 15" id="KW-0233">DNA recombination</keyword>
<dbReference type="AlphaFoldDB" id="A0A6P1MMD1"/>
<dbReference type="NCBIfam" id="NF008168">
    <property type="entry name" value="PRK10917.2-2"/>
    <property type="match status" value="1"/>
</dbReference>
<dbReference type="GO" id="GO:0003677">
    <property type="term" value="F:DNA binding"/>
    <property type="evidence" value="ECO:0007669"/>
    <property type="project" value="UniProtKB-KW"/>
</dbReference>
<evidence type="ECO:0000256" key="13">
    <source>
        <dbReference type="ARBA" id="ARBA00034808"/>
    </source>
</evidence>
<dbReference type="Gene3D" id="3.40.50.300">
    <property type="entry name" value="P-loop containing nucleotide triphosphate hydrolases"/>
    <property type="match status" value="2"/>
</dbReference>
<comment type="catalytic activity">
    <reaction evidence="14 15">
        <text>ATP + H2O = ADP + phosphate + H(+)</text>
        <dbReference type="Rhea" id="RHEA:13065"/>
        <dbReference type="ChEBI" id="CHEBI:15377"/>
        <dbReference type="ChEBI" id="CHEBI:15378"/>
        <dbReference type="ChEBI" id="CHEBI:30616"/>
        <dbReference type="ChEBI" id="CHEBI:43474"/>
        <dbReference type="ChEBI" id="CHEBI:456216"/>
        <dbReference type="EC" id="5.6.2.4"/>
    </reaction>
</comment>
<evidence type="ECO:0000256" key="8">
    <source>
        <dbReference type="ARBA" id="ARBA00023125"/>
    </source>
</evidence>
<dbReference type="Pfam" id="PF00271">
    <property type="entry name" value="Helicase_C"/>
    <property type="match status" value="1"/>
</dbReference>
<evidence type="ECO:0000256" key="1">
    <source>
        <dbReference type="ARBA" id="ARBA00007504"/>
    </source>
</evidence>
<evidence type="ECO:0000256" key="14">
    <source>
        <dbReference type="ARBA" id="ARBA00048988"/>
    </source>
</evidence>
<dbReference type="PANTHER" id="PTHR47964">
    <property type="entry name" value="ATP-DEPENDENT DNA HELICASE HOMOLOG RECG, CHLOROPLASTIC"/>
    <property type="match status" value="1"/>
</dbReference>
<sequence>MNLNDRVTTIKGIGPKKAEALYKIGINKIEDFLYFYPRGYQDRRQVTKIGELENSSLALVQGKVKLKIKGGYGKKQTLKLLVSDDSGSMEVVFFNAKFLISKFEPEDEFTFYGKVSNEFGKFKMLHPEFLKTEENYMHGIIPIYPLTTGISQQDMYKWQNIANHLLPQAQEPLTEDIIEKNKLCDLKYALDNIHFPKDKSHLKIAKYRLVFDELLFLQIGLLSVKNRITSEEKGISFNKNINIQDFIKNLPYPLTNAQKKVIDEINDDMESDKVMNRLVQGDVGSGKTVIAEAALYKAVKNGFQGVLMAPTELLARQHFEGLRREFEGLGIEIGFLSGSMSAKNKNNTLERLAQGKIHILVGTHAIIQPTVLFKNLGIVITDEQHRFGVNQRNLLAEKGQNPDVLVMTATPIPRTLAVIIYGDLDISVIDELPPGRQQIITKAFTQKKKESAYSFVRQQIQEGRQAYVVAPLIEESEALENVLSAEELYEQLQKDFCDVKIALLHGAMKQTEKDDVMEKFYEGIIKILVSTVVIEVGINVPNASIMLIENAERFGLAQLHQLRGRVGRGKHQSYCFLLTAGESPVSKERIKIMTATSDGFAIAEKDLELRGPGEFFGIRQHGLPDLKIADLIRHINILNIAREEAKAILEKDPKLLSHEMAEIRERTVKLFGENAVLSI</sequence>
<keyword evidence="3 15" id="KW-0547">Nucleotide-binding</keyword>
<dbReference type="InterPro" id="IPR033454">
    <property type="entry name" value="RecG_wedge"/>
</dbReference>
<dbReference type="InterPro" id="IPR001650">
    <property type="entry name" value="Helicase_C-like"/>
</dbReference>
<comment type="catalytic activity">
    <reaction evidence="12 15">
        <text>Couples ATP hydrolysis with the unwinding of duplex DNA by translocating in the 3'-5' direction.</text>
        <dbReference type="EC" id="5.6.2.4"/>
    </reaction>
</comment>
<dbReference type="SMART" id="SM00487">
    <property type="entry name" value="DEXDc"/>
    <property type="match status" value="1"/>
</dbReference>
<dbReference type="Gene3D" id="2.40.50.140">
    <property type="entry name" value="Nucleic acid-binding proteins"/>
    <property type="match status" value="1"/>
</dbReference>
<dbReference type="CDD" id="cd17992">
    <property type="entry name" value="DEXHc_RecG"/>
    <property type="match status" value="1"/>
</dbReference>
<gene>
    <name evidence="18" type="primary">recG</name>
    <name evidence="18" type="ORF">Ami3637_16825</name>
</gene>
<dbReference type="InterPro" id="IPR027417">
    <property type="entry name" value="P-loop_NTPase"/>
</dbReference>
<evidence type="ECO:0000256" key="11">
    <source>
        <dbReference type="ARBA" id="ARBA00023235"/>
    </source>
</evidence>
<dbReference type="PROSITE" id="PS51192">
    <property type="entry name" value="HELICASE_ATP_BIND_1"/>
    <property type="match status" value="1"/>
</dbReference>
<comment type="similarity">
    <text evidence="1 15">Belongs to the helicase family. RecG subfamily.</text>
</comment>
<dbReference type="PROSITE" id="PS51194">
    <property type="entry name" value="HELICASE_CTER"/>
    <property type="match status" value="1"/>
</dbReference>
<dbReference type="EC" id="5.6.2.4" evidence="13 15"/>
<feature type="domain" description="Helicase C-terminal" evidence="17">
    <location>
        <begin position="448"/>
        <end position="608"/>
    </location>
</feature>
<dbReference type="EMBL" id="CP047591">
    <property type="protein sequence ID" value="QHI73824.1"/>
    <property type="molecule type" value="Genomic_DNA"/>
</dbReference>
<dbReference type="InterPro" id="IPR011545">
    <property type="entry name" value="DEAD/DEAH_box_helicase_dom"/>
</dbReference>
<name>A0A6P1MMD1_9FIRM</name>
<evidence type="ECO:0000256" key="15">
    <source>
        <dbReference type="RuleBase" id="RU363016"/>
    </source>
</evidence>
<dbReference type="InterPro" id="IPR045562">
    <property type="entry name" value="RecG_dom3_C"/>
</dbReference>
<keyword evidence="6 15" id="KW-0347">Helicase</keyword>
<accession>A0A6P1MMD1</accession>
<dbReference type="NCBIfam" id="TIGR00643">
    <property type="entry name" value="recG"/>
    <property type="match status" value="1"/>
</dbReference>
<protein>
    <recommendedName>
        <fullName evidence="2 15">ATP-dependent DNA helicase RecG</fullName>
        <ecNumber evidence="13 15">5.6.2.4</ecNumber>
    </recommendedName>
</protein>